<dbReference type="InterPro" id="IPR015424">
    <property type="entry name" value="PyrdxlP-dep_Trfase"/>
</dbReference>
<dbReference type="InterPro" id="IPR015421">
    <property type="entry name" value="PyrdxlP-dep_Trfase_major"/>
</dbReference>
<name>A0A1T4QNJ4_9FIRM</name>
<reference evidence="7" key="1">
    <citation type="submission" date="2017-02" db="EMBL/GenBank/DDBJ databases">
        <authorList>
            <person name="Varghese N."/>
            <person name="Submissions S."/>
        </authorList>
    </citation>
    <scope>NUCLEOTIDE SEQUENCE [LARGE SCALE GENOMIC DNA]</scope>
    <source>
        <strain evidence="7">DSM 16521</strain>
    </source>
</reference>
<organism evidence="6 7">
    <name type="scientific">Carboxydocella sporoproducens DSM 16521</name>
    <dbReference type="NCBI Taxonomy" id="1121270"/>
    <lineage>
        <taxon>Bacteria</taxon>
        <taxon>Bacillati</taxon>
        <taxon>Bacillota</taxon>
        <taxon>Clostridia</taxon>
        <taxon>Eubacteriales</taxon>
        <taxon>Clostridiales Family XVI. Incertae Sedis</taxon>
        <taxon>Carboxydocella</taxon>
    </lineage>
</organism>
<dbReference type="InterPro" id="IPR050881">
    <property type="entry name" value="LL-DAP_aminotransferase"/>
</dbReference>
<evidence type="ECO:0000256" key="3">
    <source>
        <dbReference type="ARBA" id="ARBA00022679"/>
    </source>
</evidence>
<evidence type="ECO:0000256" key="4">
    <source>
        <dbReference type="RuleBase" id="RU000481"/>
    </source>
</evidence>
<dbReference type="PANTHER" id="PTHR42832:SF3">
    <property type="entry name" value="L-GLUTAMINE--4-(METHYLSULFANYL)-2-OXOBUTANOATE AMINOTRANSFERASE"/>
    <property type="match status" value="1"/>
</dbReference>
<comment type="similarity">
    <text evidence="4">Belongs to the class-I pyridoxal-phosphate-dependent aminotransferase family.</text>
</comment>
<dbReference type="InterPro" id="IPR015422">
    <property type="entry name" value="PyrdxlP-dep_Trfase_small"/>
</dbReference>
<sequence length="389" mass="42905">MVQVARRIELLTTGIFSVMEAKKREVEARGLPVINLGIGSPDRPPAPHIKAALRAGIEKDVNYRYPVFEGCLELRQAIARWYQRRFDVELDPEREVLVLMGSQDGLAHLAWAYIEAGDLALVPDPGYPIYSASILLAGGELYPLPLKEENGFLPRLEDIPAEVARRAKLLTLNYPSNPVAAVADRAFFRQAVEFARQYDLLVCHDAAYSELAFDGFKPMSFLEVPGAREVGVEFHSCSKSFNMAGCRIGFVVGNQEVIANLNKIKSNIDYGVFSAVQEAAIAALEGPQDFVRENAATYQKRRDVLVEGLAEAGWQIPKPKGSMFLWARIPAGFSTSMEFALTLLEKAGVLVIPGHAFGAQGEGYVRIALTQEVPLLQEAVARIKANFHF</sequence>
<dbReference type="GO" id="GO:0030170">
    <property type="term" value="F:pyridoxal phosphate binding"/>
    <property type="evidence" value="ECO:0007669"/>
    <property type="project" value="InterPro"/>
</dbReference>
<dbReference type="PANTHER" id="PTHR42832">
    <property type="entry name" value="AMINO ACID AMINOTRANSFERASE"/>
    <property type="match status" value="1"/>
</dbReference>
<dbReference type="RefSeq" id="WP_078665776.1">
    <property type="nucleotide sequence ID" value="NZ_FUXM01000020.1"/>
</dbReference>
<dbReference type="Pfam" id="PF00155">
    <property type="entry name" value="Aminotran_1_2"/>
    <property type="match status" value="1"/>
</dbReference>
<dbReference type="PROSITE" id="PS00105">
    <property type="entry name" value="AA_TRANSFER_CLASS_1"/>
    <property type="match status" value="1"/>
</dbReference>
<dbReference type="Gene3D" id="3.90.1150.10">
    <property type="entry name" value="Aspartate Aminotransferase, domain 1"/>
    <property type="match status" value="1"/>
</dbReference>
<proteinExistence type="inferred from homology"/>
<keyword evidence="2 4" id="KW-0032">Aminotransferase</keyword>
<dbReference type="Gene3D" id="3.40.640.10">
    <property type="entry name" value="Type I PLP-dependent aspartate aminotransferase-like (Major domain)"/>
    <property type="match status" value="1"/>
</dbReference>
<keyword evidence="3 4" id="KW-0808">Transferase</keyword>
<dbReference type="OrthoDB" id="9803354at2"/>
<evidence type="ECO:0000259" key="5">
    <source>
        <dbReference type="Pfam" id="PF00155"/>
    </source>
</evidence>
<protein>
    <recommendedName>
        <fullName evidence="4">Aminotransferase</fullName>
        <ecNumber evidence="4">2.6.1.-</ecNumber>
    </recommendedName>
</protein>
<evidence type="ECO:0000313" key="7">
    <source>
        <dbReference type="Proteomes" id="UP000189933"/>
    </source>
</evidence>
<evidence type="ECO:0000256" key="2">
    <source>
        <dbReference type="ARBA" id="ARBA00022576"/>
    </source>
</evidence>
<dbReference type="CDD" id="cd00609">
    <property type="entry name" value="AAT_like"/>
    <property type="match status" value="1"/>
</dbReference>
<evidence type="ECO:0000256" key="1">
    <source>
        <dbReference type="ARBA" id="ARBA00001933"/>
    </source>
</evidence>
<dbReference type="InterPro" id="IPR004838">
    <property type="entry name" value="NHTrfase_class1_PyrdxlP-BS"/>
</dbReference>
<feature type="domain" description="Aminotransferase class I/classII large" evidence="5">
    <location>
        <begin position="33"/>
        <end position="383"/>
    </location>
</feature>
<gene>
    <name evidence="6" type="ORF">SAMN02745885_01734</name>
</gene>
<dbReference type="SUPFAM" id="SSF53383">
    <property type="entry name" value="PLP-dependent transferases"/>
    <property type="match status" value="1"/>
</dbReference>
<keyword evidence="7" id="KW-1185">Reference proteome</keyword>
<dbReference type="GO" id="GO:0008483">
    <property type="term" value="F:transaminase activity"/>
    <property type="evidence" value="ECO:0007669"/>
    <property type="project" value="UniProtKB-KW"/>
</dbReference>
<dbReference type="NCBIfam" id="NF006756">
    <property type="entry name" value="PRK09276.1"/>
    <property type="match status" value="1"/>
</dbReference>
<dbReference type="Proteomes" id="UP000189933">
    <property type="component" value="Unassembled WGS sequence"/>
</dbReference>
<dbReference type="EMBL" id="FUXM01000020">
    <property type="protein sequence ID" value="SKA05319.1"/>
    <property type="molecule type" value="Genomic_DNA"/>
</dbReference>
<dbReference type="AlphaFoldDB" id="A0A1T4QNJ4"/>
<comment type="cofactor">
    <cofactor evidence="1 4">
        <name>pyridoxal 5'-phosphate</name>
        <dbReference type="ChEBI" id="CHEBI:597326"/>
    </cofactor>
</comment>
<dbReference type="InterPro" id="IPR004839">
    <property type="entry name" value="Aminotransferase_I/II_large"/>
</dbReference>
<evidence type="ECO:0000313" key="6">
    <source>
        <dbReference type="EMBL" id="SKA05319.1"/>
    </source>
</evidence>
<accession>A0A1T4QNJ4</accession>
<dbReference type="EC" id="2.6.1.-" evidence="4"/>